<dbReference type="EMBL" id="CP018632">
    <property type="protein sequence ID" value="ASJ71177.1"/>
    <property type="molecule type" value="Genomic_DNA"/>
</dbReference>
<protein>
    <recommendedName>
        <fullName evidence="5">SAM-dependent methyltransferase</fullName>
    </recommendedName>
</protein>
<evidence type="ECO:0000256" key="2">
    <source>
        <dbReference type="ARBA" id="ARBA00022679"/>
    </source>
</evidence>
<dbReference type="GO" id="GO:0032259">
    <property type="term" value="P:methylation"/>
    <property type="evidence" value="ECO:0007669"/>
    <property type="project" value="UniProtKB-KW"/>
</dbReference>
<dbReference type="KEGG" id="gai:IMCC3135_05320"/>
<reference evidence="3 4" key="1">
    <citation type="submission" date="2016-12" db="EMBL/GenBank/DDBJ databases">
        <authorList>
            <person name="Song W.-J."/>
            <person name="Kurnit D.M."/>
        </authorList>
    </citation>
    <scope>NUCLEOTIDE SEQUENCE [LARGE SCALE GENOMIC DNA]</scope>
    <source>
        <strain evidence="3 4">IMCC3135</strain>
    </source>
</reference>
<evidence type="ECO:0000313" key="3">
    <source>
        <dbReference type="EMBL" id="ASJ71177.1"/>
    </source>
</evidence>
<evidence type="ECO:0008006" key="5">
    <source>
        <dbReference type="Google" id="ProtNLM"/>
    </source>
</evidence>
<dbReference type="AlphaFoldDB" id="A0A2Z2NU54"/>
<accession>A0A2Z2NU54</accession>
<dbReference type="Pfam" id="PF02636">
    <property type="entry name" value="Methyltransf_28"/>
    <property type="match status" value="1"/>
</dbReference>
<proteinExistence type="predicted"/>
<name>A0A2Z2NU54_9GAMM</name>
<dbReference type="InterPro" id="IPR029063">
    <property type="entry name" value="SAM-dependent_MTases_sf"/>
</dbReference>
<dbReference type="InterPro" id="IPR038375">
    <property type="entry name" value="NDUFAF7_sf"/>
</dbReference>
<dbReference type="PANTHER" id="PTHR12049:SF7">
    <property type="entry name" value="PROTEIN ARGININE METHYLTRANSFERASE NDUFAF7, MITOCHONDRIAL"/>
    <property type="match status" value="1"/>
</dbReference>
<dbReference type="Proteomes" id="UP000250079">
    <property type="component" value="Chromosome"/>
</dbReference>
<dbReference type="Gene3D" id="3.40.50.12710">
    <property type="match status" value="1"/>
</dbReference>
<dbReference type="GO" id="GO:0035243">
    <property type="term" value="F:protein-arginine omega-N symmetric methyltransferase activity"/>
    <property type="evidence" value="ECO:0007669"/>
    <property type="project" value="TreeGrafter"/>
</dbReference>
<keyword evidence="4" id="KW-1185">Reference proteome</keyword>
<evidence type="ECO:0000256" key="1">
    <source>
        <dbReference type="ARBA" id="ARBA00022603"/>
    </source>
</evidence>
<dbReference type="SUPFAM" id="SSF53335">
    <property type="entry name" value="S-adenosyl-L-methionine-dependent methyltransferases"/>
    <property type="match status" value="1"/>
</dbReference>
<dbReference type="InterPro" id="IPR003788">
    <property type="entry name" value="NDUFAF7"/>
</dbReference>
<keyword evidence="2" id="KW-0808">Transferase</keyword>
<keyword evidence="1" id="KW-0489">Methyltransferase</keyword>
<organism evidence="3 4">
    <name type="scientific">Granulosicoccus antarcticus IMCC3135</name>
    <dbReference type="NCBI Taxonomy" id="1192854"/>
    <lineage>
        <taxon>Bacteria</taxon>
        <taxon>Pseudomonadati</taxon>
        <taxon>Pseudomonadota</taxon>
        <taxon>Gammaproteobacteria</taxon>
        <taxon>Chromatiales</taxon>
        <taxon>Granulosicoccaceae</taxon>
        <taxon>Granulosicoccus</taxon>
    </lineage>
</organism>
<evidence type="ECO:0000313" key="4">
    <source>
        <dbReference type="Proteomes" id="UP000250079"/>
    </source>
</evidence>
<gene>
    <name evidence="3" type="ORF">IMCC3135_05320</name>
</gene>
<dbReference type="PANTHER" id="PTHR12049">
    <property type="entry name" value="PROTEIN ARGININE METHYLTRANSFERASE NDUFAF7, MITOCHONDRIAL"/>
    <property type="match status" value="1"/>
</dbReference>
<sequence>MSEVSVRMLELPAPDANAAAHSERLRQLLSERIRSHGPLSFAQYMEQVLYEPGLGYYMAGAAKFGAEGDFVTAPEISPLFGAALANEVRGVLARHGGGVLELGAGSGRLALSILQTLAGEGGLDYTILEPSADLVQRQQQLLREHLDETAFSRVAWIATLPDSFSGVIIANEVMDALPVERFVKSVSSAGQIEQVCVTAELTAFNRPAPAVLQLAVAAIENDLGEPLPAGYCSEACLYLKPWIAALAQTLASGVILLVDYGYPRREYYLPERVQGTMTCYYRHRSHDDPFYWPGLQDLTAHVDFTAVAEAAVSQELDLLGYASQSAYLLDNQLLTLAEQQTALADSEVHRIQIAQAVKTLTLPSEMGERFQVMALGKGYDHDLSGFHSQDLAYRL</sequence>